<evidence type="ECO:0000313" key="13">
    <source>
        <dbReference type="RefSeq" id="XP_029027845.1"/>
    </source>
</evidence>
<feature type="transmembrane region" description="Helical" evidence="10">
    <location>
        <begin position="112"/>
        <end position="135"/>
    </location>
</feature>
<evidence type="ECO:0000256" key="8">
    <source>
        <dbReference type="ARBA" id="ARBA00023224"/>
    </source>
</evidence>
<feature type="transmembrane region" description="Helical" evidence="10">
    <location>
        <begin position="309"/>
        <end position="329"/>
    </location>
</feature>
<accession>A0A6P7PD00</accession>
<comment type="subcellular location">
    <subcellularLocation>
        <location evidence="1">Cell membrane</location>
        <topology evidence="1">Multi-pass membrane protein</topology>
    </subcellularLocation>
</comment>
<dbReference type="CDD" id="cd15011">
    <property type="entry name" value="7tmA_GPR149"/>
    <property type="match status" value="1"/>
</dbReference>
<evidence type="ECO:0000313" key="12">
    <source>
        <dbReference type="Proteomes" id="UP000515150"/>
    </source>
</evidence>
<dbReference type="GO" id="GO:0005886">
    <property type="term" value="C:plasma membrane"/>
    <property type="evidence" value="ECO:0007669"/>
    <property type="project" value="UniProtKB-SubCell"/>
</dbReference>
<protein>
    <submittedName>
        <fullName evidence="13">Probable G-protein coupled receptor 149 isoform X1</fullName>
    </submittedName>
</protein>
<evidence type="ECO:0000256" key="5">
    <source>
        <dbReference type="ARBA" id="ARBA00023040"/>
    </source>
</evidence>
<feature type="domain" description="G-protein coupled receptors family 1 profile" evidence="11">
    <location>
        <begin position="51"/>
        <end position="358"/>
    </location>
</feature>
<feature type="transmembrane region" description="Helical" evidence="10">
    <location>
        <begin position="189"/>
        <end position="210"/>
    </location>
</feature>
<keyword evidence="6 10" id="KW-0472">Membrane</keyword>
<sequence length="767" mass="83527">MSTTHVGSPAPNQSDLSAATDENADPSGAEGHARRLLFGLCVTIAAATLVGGVYSLLSLLRMRRKTPLCLIVASMSVDDLLSVVPLSLFMLLQWETDGGGGSGRLCTLSGLLYVFQGVSSNMKACLIAAYTFYVTKRFGVLQSVRRPLMVMWAIAGVWAVSLTVSVLPVCGWGSFTPASLGCFPGSDSFYIVLLFSLYTLCLCGLLVFFTPLTHQLLCSREPQRTLLYPGYLEMARGLSASAPLCDLQSFSRDSLNKSFGDYKELSPSSCGTQPRGREDPYPSPVSVGEQRAAAVGDTPVVFAQKRFSMILAVVRVVLWMPMMTLLLVRHVVNARSSSLETLSFFLTLLAPAVTPLFVLSERWIHMPCGCFINCKRDPKQEASANKRRFEFNLSFQQGYGVYKLSHATASHNSPPLEKPPYHSLYNCDFPNTRLDALECAGLSSLGPHFDFSTTCQVDSSSHADLLLEAVAGGGEALADCPPLPHEDHGDDDDFRCVPSLPPHHREKDHNDTSSVFEGPERRLSHEECRKIELSDWEWCRSKSERTPRQRSSGGLSIPLCAFQGTVSLQAPTGKTLSLSTYEVSSDGLKISPNNTKKVEVYRSKSVGHEPSADEPTSGGQAGDINVSSIGMGMEIGMGMGIGAGVGDTNVKIHLEVLEICDNEEAMDSVSIISNISQSSTHARSPSLRYSRRENRFVSCDLGETASYSLLIPSSGTAETETINISIPDTVEAHRQNSRRQMQESCGYQEEIQLLNEAYRKQAGDGQE</sequence>
<dbReference type="InterPro" id="IPR000276">
    <property type="entry name" value="GPCR_Rhodpsn"/>
</dbReference>
<dbReference type="GO" id="GO:0007218">
    <property type="term" value="P:neuropeptide signaling pathway"/>
    <property type="evidence" value="ECO:0007669"/>
    <property type="project" value="TreeGrafter"/>
</dbReference>
<evidence type="ECO:0000256" key="3">
    <source>
        <dbReference type="ARBA" id="ARBA00022692"/>
    </source>
</evidence>
<dbReference type="OrthoDB" id="9944911at2759"/>
<dbReference type="AlphaFoldDB" id="A0A6P7PD00"/>
<name>A0A6P7PD00_BETSP</name>
<dbReference type="Gene3D" id="1.20.1070.10">
    <property type="entry name" value="Rhodopsin 7-helix transmembrane proteins"/>
    <property type="match status" value="1"/>
</dbReference>
<evidence type="ECO:0000256" key="10">
    <source>
        <dbReference type="SAM" id="Phobius"/>
    </source>
</evidence>
<feature type="transmembrane region" description="Helical" evidence="10">
    <location>
        <begin position="36"/>
        <end position="57"/>
    </location>
</feature>
<evidence type="ECO:0000256" key="2">
    <source>
        <dbReference type="ARBA" id="ARBA00022475"/>
    </source>
</evidence>
<gene>
    <name evidence="13" type="primary">LOC114868431</name>
</gene>
<reference evidence="13" key="1">
    <citation type="submission" date="2025-08" db="UniProtKB">
        <authorList>
            <consortium name="RefSeq"/>
        </authorList>
    </citation>
    <scope>IDENTIFICATION</scope>
</reference>
<dbReference type="RefSeq" id="XP_029027845.1">
    <property type="nucleotide sequence ID" value="XM_029172012.3"/>
</dbReference>
<keyword evidence="4 10" id="KW-1133">Transmembrane helix</keyword>
<evidence type="ECO:0000256" key="7">
    <source>
        <dbReference type="ARBA" id="ARBA00023170"/>
    </source>
</evidence>
<keyword evidence="5" id="KW-0297">G-protein coupled receptor</keyword>
<evidence type="ECO:0000256" key="1">
    <source>
        <dbReference type="ARBA" id="ARBA00004651"/>
    </source>
</evidence>
<keyword evidence="8" id="KW-0807">Transducer</keyword>
<feature type="region of interest" description="Disordered" evidence="9">
    <location>
        <begin position="606"/>
        <end position="625"/>
    </location>
</feature>
<dbReference type="PANTHER" id="PTHR24229">
    <property type="entry name" value="NEUROPEPTIDES RECEPTOR"/>
    <property type="match status" value="1"/>
</dbReference>
<dbReference type="InterPro" id="IPR017452">
    <property type="entry name" value="GPCR_Rhodpsn_7TM"/>
</dbReference>
<feature type="compositionally biased region" description="Polar residues" evidence="9">
    <location>
        <begin position="1"/>
        <end position="17"/>
    </location>
</feature>
<dbReference type="SUPFAM" id="SSF81321">
    <property type="entry name" value="Family A G protein-coupled receptor-like"/>
    <property type="match status" value="1"/>
</dbReference>
<dbReference type="InParanoid" id="A0A6P7PD00"/>
<organism evidence="12 13">
    <name type="scientific">Betta splendens</name>
    <name type="common">Siamese fighting fish</name>
    <dbReference type="NCBI Taxonomy" id="158456"/>
    <lineage>
        <taxon>Eukaryota</taxon>
        <taxon>Metazoa</taxon>
        <taxon>Chordata</taxon>
        <taxon>Craniata</taxon>
        <taxon>Vertebrata</taxon>
        <taxon>Euteleostomi</taxon>
        <taxon>Actinopterygii</taxon>
        <taxon>Neopterygii</taxon>
        <taxon>Teleostei</taxon>
        <taxon>Neoteleostei</taxon>
        <taxon>Acanthomorphata</taxon>
        <taxon>Anabantaria</taxon>
        <taxon>Anabantiformes</taxon>
        <taxon>Anabantoidei</taxon>
        <taxon>Osphronemidae</taxon>
        <taxon>Betta</taxon>
    </lineage>
</organism>
<evidence type="ECO:0000256" key="9">
    <source>
        <dbReference type="SAM" id="MobiDB-lite"/>
    </source>
</evidence>
<proteinExistence type="predicted"/>
<evidence type="ECO:0000259" key="11">
    <source>
        <dbReference type="PROSITE" id="PS50262"/>
    </source>
</evidence>
<dbReference type="GO" id="GO:0043005">
    <property type="term" value="C:neuron projection"/>
    <property type="evidence" value="ECO:0007669"/>
    <property type="project" value="TreeGrafter"/>
</dbReference>
<dbReference type="PANTHER" id="PTHR24229:SF32">
    <property type="entry name" value="G-PROTEIN COUPLED RECEPTOR 149-RELATED"/>
    <property type="match status" value="1"/>
</dbReference>
<keyword evidence="7 13" id="KW-0675">Receptor</keyword>
<feature type="region of interest" description="Disordered" evidence="9">
    <location>
        <begin position="1"/>
        <end position="27"/>
    </location>
</feature>
<keyword evidence="3 10" id="KW-0812">Transmembrane</keyword>
<evidence type="ECO:0000256" key="6">
    <source>
        <dbReference type="ARBA" id="ARBA00023136"/>
    </source>
</evidence>
<evidence type="ECO:0000256" key="4">
    <source>
        <dbReference type="ARBA" id="ARBA00022989"/>
    </source>
</evidence>
<dbReference type="KEGG" id="bspl:114868431"/>
<feature type="region of interest" description="Disordered" evidence="9">
    <location>
        <begin position="264"/>
        <end position="283"/>
    </location>
</feature>
<keyword evidence="2" id="KW-1003">Cell membrane</keyword>
<dbReference type="Proteomes" id="UP000515150">
    <property type="component" value="Chromosome 13"/>
</dbReference>
<dbReference type="GeneID" id="114868431"/>
<dbReference type="GO" id="GO:0042923">
    <property type="term" value="F:neuropeptide binding"/>
    <property type="evidence" value="ECO:0007669"/>
    <property type="project" value="TreeGrafter"/>
</dbReference>
<keyword evidence="12" id="KW-1185">Reference proteome</keyword>
<feature type="transmembrane region" description="Helical" evidence="10">
    <location>
        <begin position="147"/>
        <end position="169"/>
    </location>
</feature>
<dbReference type="GO" id="GO:0004930">
    <property type="term" value="F:G protein-coupled receptor activity"/>
    <property type="evidence" value="ECO:0007669"/>
    <property type="project" value="UniProtKB-KW"/>
</dbReference>
<dbReference type="PROSITE" id="PS50262">
    <property type="entry name" value="G_PROTEIN_RECEP_F1_2"/>
    <property type="match status" value="1"/>
</dbReference>
<feature type="transmembrane region" description="Helical" evidence="10">
    <location>
        <begin position="69"/>
        <end position="92"/>
    </location>
</feature>
<dbReference type="Pfam" id="PF00001">
    <property type="entry name" value="7tm_1"/>
    <property type="match status" value="1"/>
</dbReference>